<evidence type="ECO:0000256" key="1">
    <source>
        <dbReference type="ARBA" id="ARBA00005968"/>
    </source>
</evidence>
<dbReference type="OrthoDB" id="437511at2759"/>
<keyword evidence="6" id="KW-1185">Reference proteome</keyword>
<feature type="domain" description="Transglutaminase C-terminal" evidence="4">
    <location>
        <begin position="1"/>
        <end position="75"/>
    </location>
</feature>
<protein>
    <recommendedName>
        <fullName evidence="3">protein-glutamine gamma-glutamyltransferase</fullName>
        <ecNumber evidence="3">2.3.2.13</ecNumber>
    </recommendedName>
</protein>
<comment type="similarity">
    <text evidence="1">Belongs to the transglutaminase superfamily. Transglutaminase family.</text>
</comment>
<proteinExistence type="inferred from homology"/>
<dbReference type="EC" id="2.3.2.13" evidence="3"/>
<dbReference type="Pfam" id="PF00927">
    <property type="entry name" value="Transglut_C"/>
    <property type="match status" value="1"/>
</dbReference>
<dbReference type="AlphaFoldDB" id="A0A401QIT0"/>
<dbReference type="STRING" id="75743.A0A401QIT0"/>
<sequence length="78" mass="8486">MLTNPLPKSLKSVVLRIEGPGLQNPRKVNIGDVPRHATITVTENLVPSKPGPRKLIASLDSQQLTQVHGVVEVMVRES</sequence>
<comment type="caution">
    <text evidence="5">The sequence shown here is derived from an EMBL/GenBank/DDBJ whole genome shotgun (WGS) entry which is preliminary data.</text>
</comment>
<dbReference type="FunFam" id="2.60.40.10:FF:000090">
    <property type="entry name" value="Protein-glutamine gamma-glutamyltransferase 2"/>
    <property type="match status" value="1"/>
</dbReference>
<dbReference type="EMBL" id="BFAA01142803">
    <property type="protein sequence ID" value="GCB85276.1"/>
    <property type="molecule type" value="Genomic_DNA"/>
</dbReference>
<organism evidence="5 6">
    <name type="scientific">Scyliorhinus torazame</name>
    <name type="common">Cloudy catshark</name>
    <name type="synonym">Catulus torazame</name>
    <dbReference type="NCBI Taxonomy" id="75743"/>
    <lineage>
        <taxon>Eukaryota</taxon>
        <taxon>Metazoa</taxon>
        <taxon>Chordata</taxon>
        <taxon>Craniata</taxon>
        <taxon>Vertebrata</taxon>
        <taxon>Chondrichthyes</taxon>
        <taxon>Elasmobranchii</taxon>
        <taxon>Galeomorphii</taxon>
        <taxon>Galeoidea</taxon>
        <taxon>Carcharhiniformes</taxon>
        <taxon>Scyliorhinidae</taxon>
        <taxon>Scyliorhinus</taxon>
    </lineage>
</organism>
<dbReference type="InterPro" id="IPR013783">
    <property type="entry name" value="Ig-like_fold"/>
</dbReference>
<gene>
    <name evidence="5" type="ORF">scyTo_0025951</name>
</gene>
<name>A0A401QIT0_SCYTO</name>
<evidence type="ECO:0000259" key="4">
    <source>
        <dbReference type="Pfam" id="PF00927"/>
    </source>
</evidence>
<keyword evidence="2" id="KW-0012">Acyltransferase</keyword>
<dbReference type="PANTHER" id="PTHR11590">
    <property type="entry name" value="PROTEIN-GLUTAMINE GAMMA-GLUTAMYLTRANSFERASE"/>
    <property type="match status" value="1"/>
</dbReference>
<dbReference type="InterPro" id="IPR036238">
    <property type="entry name" value="Transglutaminase_C_sf"/>
</dbReference>
<accession>A0A401QIT0</accession>
<dbReference type="PANTHER" id="PTHR11590:SF49">
    <property type="entry name" value="PROTEIN-GLUTAMINE GAMMA-GLUTAMYLTRANSFERASE K"/>
    <property type="match status" value="1"/>
</dbReference>
<reference evidence="5 6" key="1">
    <citation type="journal article" date="2018" name="Nat. Ecol. Evol.">
        <title>Shark genomes provide insights into elasmobranch evolution and the origin of vertebrates.</title>
        <authorList>
            <person name="Hara Y"/>
            <person name="Yamaguchi K"/>
            <person name="Onimaru K"/>
            <person name="Kadota M"/>
            <person name="Koyanagi M"/>
            <person name="Keeley SD"/>
            <person name="Tatsumi K"/>
            <person name="Tanaka K"/>
            <person name="Motone F"/>
            <person name="Kageyama Y"/>
            <person name="Nozu R"/>
            <person name="Adachi N"/>
            <person name="Nishimura O"/>
            <person name="Nakagawa R"/>
            <person name="Tanegashima C"/>
            <person name="Kiyatake I"/>
            <person name="Matsumoto R"/>
            <person name="Murakumo K"/>
            <person name="Nishida K"/>
            <person name="Terakita A"/>
            <person name="Kuratani S"/>
            <person name="Sato K"/>
            <person name="Hyodo S Kuraku.S."/>
        </authorList>
    </citation>
    <scope>NUCLEOTIDE SEQUENCE [LARGE SCALE GENOMIC DNA]</scope>
</reference>
<dbReference type="GO" id="GO:0003810">
    <property type="term" value="F:protein-glutamine gamma-glutamyltransferase activity"/>
    <property type="evidence" value="ECO:0007669"/>
    <property type="project" value="UniProtKB-EC"/>
</dbReference>
<dbReference type="InterPro" id="IPR050779">
    <property type="entry name" value="Transglutaminase"/>
</dbReference>
<evidence type="ECO:0000313" key="5">
    <source>
        <dbReference type="EMBL" id="GCB85276.1"/>
    </source>
</evidence>
<dbReference type="Proteomes" id="UP000288216">
    <property type="component" value="Unassembled WGS sequence"/>
</dbReference>
<evidence type="ECO:0000256" key="2">
    <source>
        <dbReference type="ARBA" id="ARBA00023315"/>
    </source>
</evidence>
<evidence type="ECO:0000313" key="6">
    <source>
        <dbReference type="Proteomes" id="UP000288216"/>
    </source>
</evidence>
<keyword evidence="2" id="KW-0808">Transferase</keyword>
<evidence type="ECO:0000256" key="3">
    <source>
        <dbReference type="ARBA" id="ARBA00024222"/>
    </source>
</evidence>
<dbReference type="Gene3D" id="2.60.40.10">
    <property type="entry name" value="Immunoglobulins"/>
    <property type="match status" value="1"/>
</dbReference>
<dbReference type="SUPFAM" id="SSF49309">
    <property type="entry name" value="Transglutaminase, two C-terminal domains"/>
    <property type="match status" value="1"/>
</dbReference>
<dbReference type="InterPro" id="IPR008958">
    <property type="entry name" value="Transglutaminase_C"/>
</dbReference>